<evidence type="ECO:0000313" key="11">
    <source>
        <dbReference type="Proteomes" id="UP001180020"/>
    </source>
</evidence>
<sequence length="617" mass="68918">MESLQVPSIQMEKVERENIMDPRIYRYAMSGDTNSMRELVKEDQLDLTLQLTLQSNNALHIVAQHDHCGVAKALLVLSPSLLSKFNSDGDFPLHVASREGHMALVKVLIDSLEKNLNEEVTDLESNNTARVAQEDVWLKSNLKGNTALHEALRFRRTKVAMALLGFDPRLADGLNHAGESPLYLACELRMMVVVECIFSCGSTFRIEGLNGRTPLHASASSKHFGITQLLLKKLPYLIKQVDNSGRNALHYSACTKATKISRLLVKTDRTLTYVKDNEGLSPFFVAIHSGRPRTACMILDQCPDIGEVRDSCGRNALHITITHNSLRMMKALMKRPELRGLLNKPDDDGNTPLHTATKHQSCAKVKLILDTKRVDLRARNGEDHTALDVSELGSEITLRQILIRRFLLGQGAVRNQLQIHRQYLFNFHLLKRTGADLKSFCKTMSFVAILLATISFAAAFTLPGGYDGDDPNKGRATLLKRFALKIFLLFDTVTFCSSLTLAMLMTWGTLGDLAFLHSTAIWCDLLLWISFHGSLVAFGTGVYAVISDQCKWLAIVILVMVCSVPFFRDWFISRSSGMTPLAVRLQKSMFGQSVKRSIDIVQNTISIRNTDSEPRTT</sequence>
<proteinExistence type="predicted"/>
<evidence type="ECO:0000256" key="1">
    <source>
        <dbReference type="ARBA" id="ARBA00004141"/>
    </source>
</evidence>
<evidence type="ECO:0000256" key="4">
    <source>
        <dbReference type="ARBA" id="ARBA00022989"/>
    </source>
</evidence>
<evidence type="ECO:0000259" key="9">
    <source>
        <dbReference type="Pfam" id="PF13962"/>
    </source>
</evidence>
<dbReference type="AlphaFoldDB" id="A0AAV9E936"/>
<dbReference type="PROSITE" id="PS50297">
    <property type="entry name" value="ANK_REP_REGION"/>
    <property type="match status" value="2"/>
</dbReference>
<evidence type="ECO:0000256" key="3">
    <source>
        <dbReference type="ARBA" id="ARBA00022737"/>
    </source>
</evidence>
<organism evidence="10 11">
    <name type="scientific">Acorus calamus</name>
    <name type="common">Sweet flag</name>
    <dbReference type="NCBI Taxonomy" id="4465"/>
    <lineage>
        <taxon>Eukaryota</taxon>
        <taxon>Viridiplantae</taxon>
        <taxon>Streptophyta</taxon>
        <taxon>Embryophyta</taxon>
        <taxon>Tracheophyta</taxon>
        <taxon>Spermatophyta</taxon>
        <taxon>Magnoliopsida</taxon>
        <taxon>Liliopsida</taxon>
        <taxon>Acoraceae</taxon>
        <taxon>Acorus</taxon>
    </lineage>
</organism>
<name>A0AAV9E936_ACOCL</name>
<evidence type="ECO:0000256" key="5">
    <source>
        <dbReference type="ARBA" id="ARBA00023043"/>
    </source>
</evidence>
<keyword evidence="6 8" id="KW-0472">Membrane</keyword>
<gene>
    <name evidence="10" type="ORF">QJS10_CPA09g01306</name>
</gene>
<dbReference type="EMBL" id="JAUJYO010000009">
    <property type="protein sequence ID" value="KAK1308828.1"/>
    <property type="molecule type" value="Genomic_DNA"/>
</dbReference>
<dbReference type="InterPro" id="IPR036770">
    <property type="entry name" value="Ankyrin_rpt-contain_sf"/>
</dbReference>
<evidence type="ECO:0000256" key="7">
    <source>
        <dbReference type="PROSITE-ProRule" id="PRU00023"/>
    </source>
</evidence>
<dbReference type="PANTHER" id="PTHR24186">
    <property type="entry name" value="PROTEIN PHOSPHATASE 1 REGULATORY SUBUNIT"/>
    <property type="match status" value="1"/>
</dbReference>
<keyword evidence="3" id="KW-0677">Repeat</keyword>
<reference evidence="10" key="1">
    <citation type="journal article" date="2023" name="Nat. Commun.">
        <title>Diploid and tetraploid genomes of Acorus and the evolution of monocots.</title>
        <authorList>
            <person name="Ma L."/>
            <person name="Liu K.W."/>
            <person name="Li Z."/>
            <person name="Hsiao Y.Y."/>
            <person name="Qi Y."/>
            <person name="Fu T."/>
            <person name="Tang G.D."/>
            <person name="Zhang D."/>
            <person name="Sun W.H."/>
            <person name="Liu D.K."/>
            <person name="Li Y."/>
            <person name="Chen G.Z."/>
            <person name="Liu X.D."/>
            <person name="Liao X.Y."/>
            <person name="Jiang Y.T."/>
            <person name="Yu X."/>
            <person name="Hao Y."/>
            <person name="Huang J."/>
            <person name="Zhao X.W."/>
            <person name="Ke S."/>
            <person name="Chen Y.Y."/>
            <person name="Wu W.L."/>
            <person name="Hsu J.L."/>
            <person name="Lin Y.F."/>
            <person name="Huang M.D."/>
            <person name="Li C.Y."/>
            <person name="Huang L."/>
            <person name="Wang Z.W."/>
            <person name="Zhao X."/>
            <person name="Zhong W.Y."/>
            <person name="Peng D.H."/>
            <person name="Ahmad S."/>
            <person name="Lan S."/>
            <person name="Zhang J.S."/>
            <person name="Tsai W.C."/>
            <person name="Van de Peer Y."/>
            <person name="Liu Z.J."/>
        </authorList>
    </citation>
    <scope>NUCLEOTIDE SEQUENCE</scope>
    <source>
        <strain evidence="10">CP</strain>
    </source>
</reference>
<feature type="repeat" description="ANK" evidence="7">
    <location>
        <begin position="88"/>
        <end position="110"/>
    </location>
</feature>
<reference evidence="10" key="2">
    <citation type="submission" date="2023-06" db="EMBL/GenBank/DDBJ databases">
        <authorList>
            <person name="Ma L."/>
            <person name="Liu K.-W."/>
            <person name="Li Z."/>
            <person name="Hsiao Y.-Y."/>
            <person name="Qi Y."/>
            <person name="Fu T."/>
            <person name="Tang G."/>
            <person name="Zhang D."/>
            <person name="Sun W.-H."/>
            <person name="Liu D.-K."/>
            <person name="Li Y."/>
            <person name="Chen G.-Z."/>
            <person name="Liu X.-D."/>
            <person name="Liao X.-Y."/>
            <person name="Jiang Y.-T."/>
            <person name="Yu X."/>
            <person name="Hao Y."/>
            <person name="Huang J."/>
            <person name="Zhao X.-W."/>
            <person name="Ke S."/>
            <person name="Chen Y.-Y."/>
            <person name="Wu W.-L."/>
            <person name="Hsu J.-L."/>
            <person name="Lin Y.-F."/>
            <person name="Huang M.-D."/>
            <person name="Li C.-Y."/>
            <person name="Huang L."/>
            <person name="Wang Z.-W."/>
            <person name="Zhao X."/>
            <person name="Zhong W.-Y."/>
            <person name="Peng D.-H."/>
            <person name="Ahmad S."/>
            <person name="Lan S."/>
            <person name="Zhang J.-S."/>
            <person name="Tsai W.-C."/>
            <person name="Van De Peer Y."/>
            <person name="Liu Z.-J."/>
        </authorList>
    </citation>
    <scope>NUCLEOTIDE SEQUENCE</scope>
    <source>
        <strain evidence="10">CP</strain>
        <tissue evidence="10">Leaves</tissue>
    </source>
</reference>
<comment type="caution">
    <text evidence="10">The sequence shown here is derived from an EMBL/GenBank/DDBJ whole genome shotgun (WGS) entry which is preliminary data.</text>
</comment>
<evidence type="ECO:0000256" key="8">
    <source>
        <dbReference type="SAM" id="Phobius"/>
    </source>
</evidence>
<keyword evidence="5 7" id="KW-0040">ANK repeat</keyword>
<dbReference type="Pfam" id="PF13962">
    <property type="entry name" value="PGG"/>
    <property type="match status" value="1"/>
</dbReference>
<feature type="repeat" description="ANK" evidence="7">
    <location>
        <begin position="210"/>
        <end position="233"/>
    </location>
</feature>
<dbReference type="Pfam" id="PF12796">
    <property type="entry name" value="Ank_2"/>
    <property type="match status" value="3"/>
</dbReference>
<feature type="transmembrane region" description="Helical" evidence="8">
    <location>
        <begin position="525"/>
        <end position="546"/>
    </location>
</feature>
<dbReference type="InterPro" id="IPR026961">
    <property type="entry name" value="PGG_dom"/>
</dbReference>
<dbReference type="InterPro" id="IPR002110">
    <property type="entry name" value="Ankyrin_rpt"/>
</dbReference>
<dbReference type="PANTHER" id="PTHR24186:SF50">
    <property type="entry name" value="ANKYRIN REPEAT-CONTAINING PROTEIN ITN1-LIKE ISOFORM X1"/>
    <property type="match status" value="1"/>
</dbReference>
<evidence type="ECO:0000256" key="2">
    <source>
        <dbReference type="ARBA" id="ARBA00022692"/>
    </source>
</evidence>
<keyword evidence="4 8" id="KW-1133">Transmembrane helix</keyword>
<feature type="transmembrane region" description="Helical" evidence="8">
    <location>
        <begin position="552"/>
        <end position="571"/>
    </location>
</feature>
<accession>A0AAV9E936</accession>
<dbReference type="Gene3D" id="1.25.40.20">
    <property type="entry name" value="Ankyrin repeat-containing domain"/>
    <property type="match status" value="2"/>
</dbReference>
<keyword evidence="11" id="KW-1185">Reference proteome</keyword>
<feature type="domain" description="PGG" evidence="9">
    <location>
        <begin position="438"/>
        <end position="545"/>
    </location>
</feature>
<comment type="subcellular location">
    <subcellularLocation>
        <location evidence="1">Membrane</location>
        <topology evidence="1">Multi-pass membrane protein</topology>
    </subcellularLocation>
</comment>
<dbReference type="Proteomes" id="UP001180020">
    <property type="component" value="Unassembled WGS sequence"/>
</dbReference>
<dbReference type="SUPFAM" id="SSF48403">
    <property type="entry name" value="Ankyrin repeat"/>
    <property type="match status" value="2"/>
</dbReference>
<feature type="transmembrane region" description="Helical" evidence="8">
    <location>
        <begin position="482"/>
        <end position="504"/>
    </location>
</feature>
<protein>
    <submittedName>
        <fullName evidence="10">Ankyrin repeat-containing protein</fullName>
    </submittedName>
</protein>
<keyword evidence="2 8" id="KW-0812">Transmembrane</keyword>
<dbReference type="SMART" id="SM00248">
    <property type="entry name" value="ANK"/>
    <property type="match status" value="10"/>
</dbReference>
<dbReference type="PROSITE" id="PS50088">
    <property type="entry name" value="ANK_REPEAT"/>
    <property type="match status" value="2"/>
</dbReference>
<evidence type="ECO:0000256" key="6">
    <source>
        <dbReference type="ARBA" id="ARBA00023136"/>
    </source>
</evidence>
<feature type="transmembrane region" description="Helical" evidence="8">
    <location>
        <begin position="440"/>
        <end position="462"/>
    </location>
</feature>
<dbReference type="GO" id="GO:0005886">
    <property type="term" value="C:plasma membrane"/>
    <property type="evidence" value="ECO:0007669"/>
    <property type="project" value="TreeGrafter"/>
</dbReference>
<evidence type="ECO:0000313" key="10">
    <source>
        <dbReference type="EMBL" id="KAK1308828.1"/>
    </source>
</evidence>